<proteinExistence type="predicted"/>
<dbReference type="SUPFAM" id="SSF55831">
    <property type="entry name" value="Thymidylate synthase/dCMP hydroxymethylase"/>
    <property type="match status" value="1"/>
</dbReference>
<dbReference type="InterPro" id="IPR023451">
    <property type="entry name" value="Thymidate_synth/dCMP_Mease_dom"/>
</dbReference>
<accession>A0A419AWG9</accession>
<dbReference type="EMBL" id="QZDH01000021">
    <property type="protein sequence ID" value="RJL51521.1"/>
    <property type="molecule type" value="Genomic_DNA"/>
</dbReference>
<name>A0A419AWG9_PECCA</name>
<comment type="caution">
    <text evidence="3">The sequence shown here is derived from an EMBL/GenBank/DDBJ whole genome shotgun (WGS) entry which is preliminary data.</text>
</comment>
<evidence type="ECO:0000259" key="2">
    <source>
        <dbReference type="Pfam" id="PF00303"/>
    </source>
</evidence>
<protein>
    <submittedName>
        <fullName evidence="3">Thymidylate synthase</fullName>
    </submittedName>
</protein>
<dbReference type="RefSeq" id="WP_119873684.1">
    <property type="nucleotide sequence ID" value="NZ_QZDH01000021.1"/>
</dbReference>
<organism evidence="3 4">
    <name type="scientific">Pectobacterium carotovorum</name>
    <name type="common">Erwinia carotovora</name>
    <dbReference type="NCBI Taxonomy" id="554"/>
    <lineage>
        <taxon>Bacteria</taxon>
        <taxon>Pseudomonadati</taxon>
        <taxon>Pseudomonadota</taxon>
        <taxon>Gammaproteobacteria</taxon>
        <taxon>Enterobacterales</taxon>
        <taxon>Pectobacteriaceae</taxon>
        <taxon>Pectobacterium</taxon>
    </lineage>
</organism>
<dbReference type="Gene3D" id="3.30.572.10">
    <property type="entry name" value="Thymidylate synthase/dCMP hydroxymethylase domain"/>
    <property type="match status" value="1"/>
</dbReference>
<dbReference type="Proteomes" id="UP000283655">
    <property type="component" value="Unassembled WGS sequence"/>
</dbReference>
<evidence type="ECO:0000313" key="3">
    <source>
        <dbReference type="EMBL" id="RJL51521.1"/>
    </source>
</evidence>
<dbReference type="AlphaFoldDB" id="A0A419AWG9"/>
<gene>
    <name evidence="3" type="ORF">D5071_10500</name>
</gene>
<evidence type="ECO:0000256" key="1">
    <source>
        <dbReference type="ARBA" id="ARBA00022679"/>
    </source>
</evidence>
<keyword evidence="1" id="KW-0808">Transferase</keyword>
<evidence type="ECO:0000313" key="4">
    <source>
        <dbReference type="Proteomes" id="UP000283655"/>
    </source>
</evidence>
<feature type="domain" description="Thymidylate synthase/dCMP hydroxymethylase" evidence="2">
    <location>
        <begin position="32"/>
        <end position="259"/>
    </location>
</feature>
<sequence length="289" mass="32812">MSFGIAETAPSGIQDFVTISGYSVDELVKNGICHILESGEKISSRAGDALQSYGVNYILKDPRNRLHHLRQGAIKYLSREFLAYFSGSLKAEAGLAKASKFWMTLMDEDGNVNSNYGYYVFYEAVESYGNQYNWVKSVLLKNKDSRRAIININQNYHKSDTKDFPCTVGIQFYIKENKLFCETISRSTDVITGLPYDMGFFSFVHELVWKDLTENGIPDLELGTTVMKTTFTQIYDKTLSKANEVIEKFYDDIFSMRMPEIESASETLSDIFTGNKNSAVIKWIHAHAE</sequence>
<dbReference type="InterPro" id="IPR036926">
    <property type="entry name" value="Thymidate_synth/dCMP_Mease_sf"/>
</dbReference>
<dbReference type="GO" id="GO:0016740">
    <property type="term" value="F:transferase activity"/>
    <property type="evidence" value="ECO:0007669"/>
    <property type="project" value="UniProtKB-KW"/>
</dbReference>
<reference evidence="3 4" key="1">
    <citation type="submission" date="2018-09" db="EMBL/GenBank/DDBJ databases">
        <title>Phylogenetic diversity of Pectobacterium and Dickeya strains causing blackleg disease of potato in Morocco.</title>
        <authorList>
            <person name="Oulghazi S."/>
            <person name="Moumni M."/>
            <person name="Faure D."/>
        </authorList>
    </citation>
    <scope>NUCLEOTIDE SEQUENCE [LARGE SCALE GENOMIC DNA]</scope>
    <source>
        <strain evidence="3 4">S1.15.11.2D</strain>
    </source>
</reference>
<dbReference type="Pfam" id="PF00303">
    <property type="entry name" value="Thymidylat_synt"/>
    <property type="match status" value="1"/>
</dbReference>